<dbReference type="AlphaFoldDB" id="C9E536"/>
<organism evidence="1">
    <name type="scientific">Vibrio cholerae Ind4</name>
    <dbReference type="NCBI Taxonomy" id="663958"/>
    <lineage>
        <taxon>Bacteria</taxon>
        <taxon>Pseudomonadati</taxon>
        <taxon>Pseudomonadota</taxon>
        <taxon>Gammaproteobacteria</taxon>
        <taxon>Vibrionales</taxon>
        <taxon>Vibrionaceae</taxon>
        <taxon>Vibrio</taxon>
    </lineage>
</organism>
<gene>
    <name evidence="1" type="ORF">ICEVCHIND4_0077</name>
</gene>
<name>C9E536_VIBCL</name>
<proteinExistence type="predicted"/>
<accession>C9E536</accession>
<evidence type="ECO:0000313" key="1">
    <source>
        <dbReference type="EMBL" id="ACV96238.1"/>
    </source>
</evidence>
<reference evidence="1" key="2">
    <citation type="submission" date="2009-08" db="EMBL/GenBank/DDBJ databases">
        <title>Vibrio cholerae ICEVchInd4.</title>
        <authorList>
            <person name="Fouts D."/>
            <person name="Durkin S."/>
            <person name="Wozniak R."/>
            <person name="Waldor M."/>
        </authorList>
    </citation>
    <scope>NUCLEOTIDE SEQUENCE</scope>
    <source>
        <strain evidence="1">Ind4</strain>
    </source>
</reference>
<protein>
    <submittedName>
        <fullName evidence="1">Uncharacterized protein</fullName>
    </submittedName>
</protein>
<reference evidence="1" key="1">
    <citation type="journal article" date="2009" name="PLoS Genet.">
        <title>Comparative ICE genomics: insights into the evolution of the SXT/R391 family of ICEs.</title>
        <authorList>
            <person name="Wozniak R.A."/>
            <person name="Fouts D.E."/>
            <person name="Spagnoletti M."/>
            <person name="Colombo M.M."/>
            <person name="Ceccarelli D."/>
            <person name="Garriss G."/>
            <person name="Dery C."/>
            <person name="Burrus V."/>
            <person name="Waldor M.K."/>
        </authorList>
    </citation>
    <scope>NUCLEOTIDE SEQUENCE</scope>
    <source>
        <strain evidence="1">Ind4</strain>
    </source>
</reference>
<dbReference type="EMBL" id="GQ463141">
    <property type="protein sequence ID" value="ACV96238.1"/>
    <property type="molecule type" value="Genomic_DNA"/>
</dbReference>
<sequence>MTSFNAQEVPIDIKKVRADNLDGKPKSNSETIQQLICL</sequence>